<sequence length="122" mass="14518">MSDINPKVMLERRISEKVFDYFFPNVEIDTRIKCPFCGHVKSFRIVKKIFEPKVLIGICNELTCQFNGGAHDLIRRWYDLSHRDVYEIMKVFDTDAGYGEIKAEIDKRIQARNQVRRRTFQN</sequence>
<name>A0A1E3XFF1_9BACT</name>
<comment type="caution">
    <text evidence="1">The sequence shown here is derived from an EMBL/GenBank/DDBJ whole genome shotgun (WGS) entry which is preliminary data.</text>
</comment>
<evidence type="ECO:0000313" key="2">
    <source>
        <dbReference type="Proteomes" id="UP000094056"/>
    </source>
</evidence>
<protein>
    <submittedName>
        <fullName evidence="1">Uncharacterized protein</fullName>
    </submittedName>
</protein>
<dbReference type="AlphaFoldDB" id="A0A1E3XFF1"/>
<dbReference type="EMBL" id="MAYW01000022">
    <property type="protein sequence ID" value="ODS33674.1"/>
    <property type="molecule type" value="Genomic_DNA"/>
</dbReference>
<gene>
    <name evidence="1" type="ORF">SCARUB_01194</name>
</gene>
<organism evidence="1 2">
    <name type="scientific">Candidatus Scalindua rubra</name>
    <dbReference type="NCBI Taxonomy" id="1872076"/>
    <lineage>
        <taxon>Bacteria</taxon>
        <taxon>Pseudomonadati</taxon>
        <taxon>Planctomycetota</taxon>
        <taxon>Candidatus Brocadiia</taxon>
        <taxon>Candidatus Brocadiales</taxon>
        <taxon>Candidatus Scalinduaceae</taxon>
        <taxon>Candidatus Scalindua</taxon>
    </lineage>
</organism>
<proteinExistence type="predicted"/>
<accession>A0A1E3XFF1</accession>
<dbReference type="Proteomes" id="UP000094056">
    <property type="component" value="Unassembled WGS sequence"/>
</dbReference>
<evidence type="ECO:0000313" key="1">
    <source>
        <dbReference type="EMBL" id="ODS33674.1"/>
    </source>
</evidence>
<reference evidence="1 2" key="1">
    <citation type="submission" date="2016-07" db="EMBL/GenBank/DDBJ databases">
        <title>Draft genome of Scalindua rubra, obtained from a brine-seawater interface in the Red Sea, sheds light on salt adaptation in anammox bacteria.</title>
        <authorList>
            <person name="Speth D.R."/>
            <person name="Lagkouvardos I."/>
            <person name="Wang Y."/>
            <person name="Qian P.-Y."/>
            <person name="Dutilh B.E."/>
            <person name="Jetten M.S."/>
        </authorList>
    </citation>
    <scope>NUCLEOTIDE SEQUENCE [LARGE SCALE GENOMIC DNA]</scope>
    <source>
        <strain evidence="1">BSI-1</strain>
    </source>
</reference>